<protein>
    <submittedName>
        <fullName evidence="3">Pentatricopeptide repeat-containing protein</fullName>
    </submittedName>
</protein>
<dbReference type="InterPro" id="IPR051240">
    <property type="entry name" value="Mito_RNA-Proc/Resp"/>
</dbReference>
<dbReference type="InterPro" id="IPR011990">
    <property type="entry name" value="TPR-like_helical_dom_sf"/>
</dbReference>
<dbReference type="PANTHER" id="PTHR47933">
    <property type="entry name" value="PENTATRICOPEPTIDE REPEAT-CONTAINING PROTEIN 1, MITOCHONDRIAL"/>
    <property type="match status" value="1"/>
</dbReference>
<keyword evidence="2" id="KW-0677">Repeat</keyword>
<comment type="similarity">
    <text evidence="1">Belongs to the PPR family. P subfamily.</text>
</comment>
<dbReference type="Gene3D" id="1.25.40.10">
    <property type="entry name" value="Tetratricopeptide repeat domain"/>
    <property type="match status" value="1"/>
</dbReference>
<dbReference type="Pfam" id="PF13041">
    <property type="entry name" value="PPR_2"/>
    <property type="match status" value="1"/>
</dbReference>
<proteinExistence type="inferred from homology"/>
<sequence length="104" mass="11386">MDEAVKMLNEMLEKGMTPSVVPYNVLIAGYCKRGMMEDGMVRPNARCLCRMGRVGEAHQIWESLEELIDGYCKAGKIEDALLLRDSLGSPLIAATLGVLSAARI</sequence>
<feature type="non-terminal residue" evidence="3">
    <location>
        <position position="1"/>
    </location>
</feature>
<dbReference type="InterPro" id="IPR002885">
    <property type="entry name" value="PPR_rpt"/>
</dbReference>
<keyword evidence="4" id="KW-1185">Reference proteome</keyword>
<name>A0A371FTE1_MUCPR</name>
<dbReference type="PANTHER" id="PTHR47933:SF45">
    <property type="entry name" value="PENTACOTRIPEPTIDE-REPEAT REGION OF PRORP DOMAIN-CONTAINING PROTEIN"/>
    <property type="match status" value="1"/>
</dbReference>
<dbReference type="STRING" id="157652.A0A371FTE1"/>
<evidence type="ECO:0000256" key="2">
    <source>
        <dbReference type="ARBA" id="ARBA00022737"/>
    </source>
</evidence>
<comment type="caution">
    <text evidence="3">The sequence shown here is derived from an EMBL/GenBank/DDBJ whole genome shotgun (WGS) entry which is preliminary data.</text>
</comment>
<gene>
    <name evidence="3" type="ORF">CR513_38013</name>
</gene>
<evidence type="ECO:0000256" key="1">
    <source>
        <dbReference type="ARBA" id="ARBA00007626"/>
    </source>
</evidence>
<accession>A0A371FTE1</accession>
<evidence type="ECO:0000313" key="4">
    <source>
        <dbReference type="Proteomes" id="UP000257109"/>
    </source>
</evidence>
<dbReference type="EMBL" id="QJKJ01007961">
    <property type="protein sequence ID" value="RDX81323.1"/>
    <property type="molecule type" value="Genomic_DNA"/>
</dbReference>
<organism evidence="3 4">
    <name type="scientific">Mucuna pruriens</name>
    <name type="common">Velvet bean</name>
    <name type="synonym">Dolichos pruriens</name>
    <dbReference type="NCBI Taxonomy" id="157652"/>
    <lineage>
        <taxon>Eukaryota</taxon>
        <taxon>Viridiplantae</taxon>
        <taxon>Streptophyta</taxon>
        <taxon>Embryophyta</taxon>
        <taxon>Tracheophyta</taxon>
        <taxon>Spermatophyta</taxon>
        <taxon>Magnoliopsida</taxon>
        <taxon>eudicotyledons</taxon>
        <taxon>Gunneridae</taxon>
        <taxon>Pentapetalae</taxon>
        <taxon>rosids</taxon>
        <taxon>fabids</taxon>
        <taxon>Fabales</taxon>
        <taxon>Fabaceae</taxon>
        <taxon>Papilionoideae</taxon>
        <taxon>50 kb inversion clade</taxon>
        <taxon>NPAAA clade</taxon>
        <taxon>indigoferoid/millettioid clade</taxon>
        <taxon>Phaseoleae</taxon>
        <taxon>Mucuna</taxon>
    </lineage>
</organism>
<dbReference type="OrthoDB" id="1577010at2759"/>
<dbReference type="AlphaFoldDB" id="A0A371FTE1"/>
<evidence type="ECO:0000313" key="3">
    <source>
        <dbReference type="EMBL" id="RDX81323.1"/>
    </source>
</evidence>
<dbReference type="NCBIfam" id="TIGR00756">
    <property type="entry name" value="PPR"/>
    <property type="match status" value="2"/>
</dbReference>
<dbReference type="GO" id="GO:0003729">
    <property type="term" value="F:mRNA binding"/>
    <property type="evidence" value="ECO:0007669"/>
    <property type="project" value="TreeGrafter"/>
</dbReference>
<dbReference type="Pfam" id="PF01535">
    <property type="entry name" value="PPR"/>
    <property type="match status" value="2"/>
</dbReference>
<reference evidence="3" key="1">
    <citation type="submission" date="2018-05" db="EMBL/GenBank/DDBJ databases">
        <title>Draft genome of Mucuna pruriens seed.</title>
        <authorList>
            <person name="Nnadi N.E."/>
            <person name="Vos R."/>
            <person name="Hasami M.H."/>
            <person name="Devisetty U.K."/>
            <person name="Aguiy J.C."/>
        </authorList>
    </citation>
    <scope>NUCLEOTIDE SEQUENCE [LARGE SCALE GENOMIC DNA]</scope>
    <source>
        <strain evidence="3">JCA_2017</strain>
    </source>
</reference>
<dbReference type="Proteomes" id="UP000257109">
    <property type="component" value="Unassembled WGS sequence"/>
</dbReference>